<dbReference type="CDD" id="cd06225">
    <property type="entry name" value="HAMP"/>
    <property type="match status" value="1"/>
</dbReference>
<dbReference type="PANTHER" id="PTHR32089:SF112">
    <property type="entry name" value="LYSOZYME-LIKE PROTEIN-RELATED"/>
    <property type="match status" value="1"/>
</dbReference>
<dbReference type="RefSeq" id="WP_335737432.1">
    <property type="nucleotide sequence ID" value="NZ_JALAAR010000018.1"/>
</dbReference>
<evidence type="ECO:0000256" key="5">
    <source>
        <dbReference type="SAM" id="Phobius"/>
    </source>
</evidence>
<dbReference type="InterPro" id="IPR004090">
    <property type="entry name" value="Chemotax_Me-accpt_rcpt"/>
</dbReference>
<reference evidence="8 9" key="1">
    <citation type="journal article" date="2023" name="Ecotoxicol. Environ. Saf.">
        <title>Mercury remediation potential of mercury-resistant strain Rheinheimera metallidurans sp. nov. isolated from a municipal waste dumping site.</title>
        <authorList>
            <person name="Yadav V."/>
            <person name="Manjhi A."/>
            <person name="Vadakedath N."/>
        </authorList>
    </citation>
    <scope>NUCLEOTIDE SEQUENCE [LARGE SCALE GENOMIC DNA]</scope>
    <source>
        <strain evidence="8 9">E-49</strain>
    </source>
</reference>
<evidence type="ECO:0000313" key="8">
    <source>
        <dbReference type="EMBL" id="MEH8019034.1"/>
    </source>
</evidence>
<dbReference type="SMART" id="SM00283">
    <property type="entry name" value="MA"/>
    <property type="match status" value="1"/>
</dbReference>
<feature type="domain" description="Methyl-accepting transducer" evidence="6">
    <location>
        <begin position="433"/>
        <end position="669"/>
    </location>
</feature>
<comment type="caution">
    <text evidence="8">The sequence shown here is derived from an EMBL/GenBank/DDBJ whole genome shotgun (WGS) entry which is preliminary data.</text>
</comment>
<evidence type="ECO:0000259" key="6">
    <source>
        <dbReference type="PROSITE" id="PS50111"/>
    </source>
</evidence>
<evidence type="ECO:0000256" key="3">
    <source>
        <dbReference type="ARBA" id="ARBA00029447"/>
    </source>
</evidence>
<dbReference type="SMART" id="SM00304">
    <property type="entry name" value="HAMP"/>
    <property type="match status" value="2"/>
</dbReference>
<keyword evidence="5" id="KW-0812">Transmembrane</keyword>
<gene>
    <name evidence="8" type="ORF">MN202_17480</name>
</gene>
<dbReference type="SUPFAM" id="SSF58104">
    <property type="entry name" value="Methyl-accepting chemotaxis protein (MCP) signaling domain"/>
    <property type="match status" value="1"/>
</dbReference>
<keyword evidence="9" id="KW-1185">Reference proteome</keyword>
<keyword evidence="2 4" id="KW-0807">Transducer</keyword>
<dbReference type="Gene3D" id="3.30.450.20">
    <property type="entry name" value="PAS domain"/>
    <property type="match status" value="1"/>
</dbReference>
<dbReference type="PROSITE" id="PS50111">
    <property type="entry name" value="CHEMOTAXIS_TRANSDUC_2"/>
    <property type="match status" value="1"/>
</dbReference>
<dbReference type="Pfam" id="PF00672">
    <property type="entry name" value="HAMP"/>
    <property type="match status" value="1"/>
</dbReference>
<accession>A0ABU8CB38</accession>
<protein>
    <submittedName>
        <fullName evidence="8">Methyl-accepting chemotaxis protein</fullName>
    </submittedName>
</protein>
<dbReference type="EMBL" id="JALAAR010000018">
    <property type="protein sequence ID" value="MEH8019034.1"/>
    <property type="molecule type" value="Genomic_DNA"/>
</dbReference>
<dbReference type="Proteomes" id="UP001375382">
    <property type="component" value="Unassembled WGS sequence"/>
</dbReference>
<organism evidence="8 9">
    <name type="scientific">Rheinheimera muenzenbergensis</name>
    <dbReference type="NCBI Taxonomy" id="1193628"/>
    <lineage>
        <taxon>Bacteria</taxon>
        <taxon>Pseudomonadati</taxon>
        <taxon>Pseudomonadota</taxon>
        <taxon>Gammaproteobacteria</taxon>
        <taxon>Chromatiales</taxon>
        <taxon>Chromatiaceae</taxon>
        <taxon>Rheinheimera</taxon>
    </lineage>
</organism>
<keyword evidence="5" id="KW-0472">Membrane</keyword>
<evidence type="ECO:0000256" key="1">
    <source>
        <dbReference type="ARBA" id="ARBA00004370"/>
    </source>
</evidence>
<sequence length="706" mass="75845">MLLNSLRFKLTVGVAILTAISIGSMTLIGWYSMNSSSQSAVSNVRQSLGETAQAMLSAEARLTALETAALLNRNYDVAKNLASIMANTAHGSGGQPPYQREQVQALAGHILAANTGISSVYTQYEPNGYDNRDAEFNASNAHSSKDGTLEVYWIREGSGLKFIQTEDPAIKYLDKRNELGLREAEWYLCSRDTLKPCLMEPYIFEIEPGNSALLTSLVYPVVSQGQFRGIAGVDMNLPVLQQGLMRQAADLYDGKAQLYLLTGRGMLLASNRFADKLGSALPQLDNALYQQLQQAGSTVFEFNEQLIIKSPIKIEASGSEWFSVIAVPKALALQAAEQLATQLAADGQSTALTMVGFGVILLLAIMALLALWLNAATRPIGSMSNLMHQLAGAEGDLTVQLSANSHSELNLMADGFNAFTAKLRDMIRSLKGASTELQQQSALMVSTIDKTSQSTSVQANEIQNVVTAMHQMSATANEVATLASSTASGAQESITALNEANRLLQNTVDEFKGVARDFDSSSQKVAAVASSSQEINQITEVIQAIAEQTNLLALNAAIEAARAGEQGRGFAVVADEVRSLAARTHSSTDQIKKLIDSLQRQVQDTVEQISVSTANVDKTVTEAEVAYDKLSQATAGMSAISDNAFQVAAAAEQQNQVSEEINRNVTAIGDATRELENLAQQNLQISSAIDQVTERIDNQLTKLRCD</sequence>
<dbReference type="PROSITE" id="PS50885">
    <property type="entry name" value="HAMP"/>
    <property type="match status" value="1"/>
</dbReference>
<comment type="subcellular location">
    <subcellularLocation>
        <location evidence="1">Membrane</location>
    </subcellularLocation>
</comment>
<evidence type="ECO:0000256" key="2">
    <source>
        <dbReference type="ARBA" id="ARBA00023224"/>
    </source>
</evidence>
<feature type="transmembrane region" description="Helical" evidence="5">
    <location>
        <begin position="351"/>
        <end position="373"/>
    </location>
</feature>
<feature type="domain" description="HAMP" evidence="7">
    <location>
        <begin position="374"/>
        <end position="428"/>
    </location>
</feature>
<dbReference type="Pfam" id="PF00015">
    <property type="entry name" value="MCPsignal"/>
    <property type="match status" value="1"/>
</dbReference>
<dbReference type="Gene3D" id="1.10.287.950">
    <property type="entry name" value="Methyl-accepting chemotaxis protein"/>
    <property type="match status" value="1"/>
</dbReference>
<keyword evidence="5" id="KW-1133">Transmembrane helix</keyword>
<evidence type="ECO:0000259" key="7">
    <source>
        <dbReference type="PROSITE" id="PS50885"/>
    </source>
</evidence>
<dbReference type="CDD" id="cd11386">
    <property type="entry name" value="MCP_signal"/>
    <property type="match status" value="1"/>
</dbReference>
<dbReference type="PRINTS" id="PR00260">
    <property type="entry name" value="CHEMTRNSDUCR"/>
</dbReference>
<dbReference type="InterPro" id="IPR003660">
    <property type="entry name" value="HAMP_dom"/>
</dbReference>
<evidence type="ECO:0000313" key="9">
    <source>
        <dbReference type="Proteomes" id="UP001375382"/>
    </source>
</evidence>
<evidence type="ECO:0000256" key="4">
    <source>
        <dbReference type="PROSITE-ProRule" id="PRU00284"/>
    </source>
</evidence>
<comment type="similarity">
    <text evidence="3">Belongs to the methyl-accepting chemotaxis (MCP) protein family.</text>
</comment>
<feature type="transmembrane region" description="Helical" evidence="5">
    <location>
        <begin position="12"/>
        <end position="33"/>
    </location>
</feature>
<dbReference type="CDD" id="cd12913">
    <property type="entry name" value="PDC1_MCP_like"/>
    <property type="match status" value="1"/>
</dbReference>
<name>A0ABU8CB38_9GAMM</name>
<dbReference type="InterPro" id="IPR004089">
    <property type="entry name" value="MCPsignal_dom"/>
</dbReference>
<proteinExistence type="inferred from homology"/>
<dbReference type="PANTHER" id="PTHR32089">
    <property type="entry name" value="METHYL-ACCEPTING CHEMOTAXIS PROTEIN MCPB"/>
    <property type="match status" value="1"/>
</dbReference>